<evidence type="ECO:0000256" key="3">
    <source>
        <dbReference type="ARBA" id="ARBA00022692"/>
    </source>
</evidence>
<evidence type="ECO:0000256" key="1">
    <source>
        <dbReference type="ARBA" id="ARBA00004141"/>
    </source>
</evidence>
<sequence length="305" mass="33122">MNAGNRSSNHHKLYLLSTMWTLGLLFLGSIVHATGSSLACPDWPTCYGTMFPEMTGGIFWEHLHRLVAGGLILVFIVATWVGWEPAKTRPALRTWSCIGIILLLIQSVFGGLTVILKLPDAISTTHLALAFLFLSLVTVLTAATSPARMAQQDMRPLSTIKMLGVLSATLIFLQSVLGGVVRHTGAGLVCPDVPLCFGEWIPPLETVSVMIHFSHRLLGVLVLISLVILAYKSLKVRHYPLIRILALTAAGLGIFQVVLGFISVYSLLAIIPVSLHTLIAAALQCCTVYLSTLAWQERMDVVSID</sequence>
<dbReference type="InterPro" id="IPR050450">
    <property type="entry name" value="COX15/CtaA_HemeA_synthase"/>
</dbReference>
<dbReference type="GO" id="GO:0016491">
    <property type="term" value="F:oxidoreductase activity"/>
    <property type="evidence" value="ECO:0007669"/>
    <property type="project" value="UniProtKB-KW"/>
</dbReference>
<dbReference type="GO" id="GO:0016020">
    <property type="term" value="C:membrane"/>
    <property type="evidence" value="ECO:0007669"/>
    <property type="project" value="UniProtKB-SubCell"/>
</dbReference>
<feature type="transmembrane region" description="Helical" evidence="12">
    <location>
        <begin position="163"/>
        <end position="181"/>
    </location>
</feature>
<keyword evidence="6" id="KW-0560">Oxidoreductase</keyword>
<dbReference type="GO" id="GO:0046872">
    <property type="term" value="F:metal ion binding"/>
    <property type="evidence" value="ECO:0007669"/>
    <property type="project" value="UniProtKB-KW"/>
</dbReference>
<evidence type="ECO:0008006" key="14">
    <source>
        <dbReference type="Google" id="ProtNLM"/>
    </source>
</evidence>
<keyword evidence="5 12" id="KW-1133">Transmembrane helix</keyword>
<dbReference type="AlphaFoldDB" id="A0A382CFK4"/>
<dbReference type="PANTHER" id="PTHR35457">
    <property type="entry name" value="HEME A SYNTHASE"/>
    <property type="match status" value="1"/>
</dbReference>
<keyword evidence="2" id="KW-1003">Cell membrane</keyword>
<feature type="transmembrane region" description="Helical" evidence="12">
    <location>
        <begin position="95"/>
        <end position="116"/>
    </location>
</feature>
<proteinExistence type="predicted"/>
<evidence type="ECO:0000256" key="7">
    <source>
        <dbReference type="ARBA" id="ARBA00023004"/>
    </source>
</evidence>
<keyword evidence="4" id="KW-0479">Metal-binding</keyword>
<evidence type="ECO:0000256" key="5">
    <source>
        <dbReference type="ARBA" id="ARBA00022989"/>
    </source>
</evidence>
<name>A0A382CFK4_9ZZZZ</name>
<organism evidence="13">
    <name type="scientific">marine metagenome</name>
    <dbReference type="NCBI Taxonomy" id="408172"/>
    <lineage>
        <taxon>unclassified sequences</taxon>
        <taxon>metagenomes</taxon>
        <taxon>ecological metagenomes</taxon>
    </lineage>
</organism>
<keyword evidence="7" id="KW-0408">Iron</keyword>
<keyword evidence="3 12" id="KW-0812">Transmembrane</keyword>
<evidence type="ECO:0000256" key="11">
    <source>
        <dbReference type="ARBA" id="ARBA00023444"/>
    </source>
</evidence>
<feature type="transmembrane region" description="Helical" evidence="12">
    <location>
        <begin position="63"/>
        <end position="83"/>
    </location>
</feature>
<feature type="transmembrane region" description="Helical" evidence="12">
    <location>
        <begin position="122"/>
        <end position="143"/>
    </location>
</feature>
<evidence type="ECO:0000256" key="12">
    <source>
        <dbReference type="SAM" id="Phobius"/>
    </source>
</evidence>
<evidence type="ECO:0000256" key="4">
    <source>
        <dbReference type="ARBA" id="ARBA00022723"/>
    </source>
</evidence>
<evidence type="ECO:0000256" key="2">
    <source>
        <dbReference type="ARBA" id="ARBA00022475"/>
    </source>
</evidence>
<protein>
    <recommendedName>
        <fullName evidence="14">Cytochrome oxidase assembly protein</fullName>
    </recommendedName>
</protein>
<keyword evidence="8" id="KW-0350">Heme biosynthesis</keyword>
<dbReference type="GO" id="GO:0006784">
    <property type="term" value="P:heme A biosynthetic process"/>
    <property type="evidence" value="ECO:0007669"/>
    <property type="project" value="InterPro"/>
</dbReference>
<feature type="transmembrane region" description="Helical" evidence="12">
    <location>
        <begin position="209"/>
        <end position="229"/>
    </location>
</feature>
<accession>A0A382CFK4</accession>
<dbReference type="InterPro" id="IPR003780">
    <property type="entry name" value="COX15/CtaA_fam"/>
</dbReference>
<evidence type="ECO:0000313" key="13">
    <source>
        <dbReference type="EMBL" id="SVB24875.1"/>
    </source>
</evidence>
<evidence type="ECO:0000256" key="8">
    <source>
        <dbReference type="ARBA" id="ARBA00023133"/>
    </source>
</evidence>
<gene>
    <name evidence="13" type="ORF">METZ01_LOCUS177729</name>
</gene>
<dbReference type="PANTHER" id="PTHR35457:SF1">
    <property type="entry name" value="HEME A SYNTHASE"/>
    <property type="match status" value="1"/>
</dbReference>
<comment type="pathway">
    <text evidence="11">Porphyrin-containing compound metabolism.</text>
</comment>
<evidence type="ECO:0000256" key="9">
    <source>
        <dbReference type="ARBA" id="ARBA00023136"/>
    </source>
</evidence>
<dbReference type="EMBL" id="UINC01034280">
    <property type="protein sequence ID" value="SVB24875.1"/>
    <property type="molecule type" value="Genomic_DNA"/>
</dbReference>
<keyword evidence="10" id="KW-1015">Disulfide bond</keyword>
<evidence type="ECO:0000256" key="6">
    <source>
        <dbReference type="ARBA" id="ARBA00023002"/>
    </source>
</evidence>
<dbReference type="Pfam" id="PF02628">
    <property type="entry name" value="COX15-CtaA"/>
    <property type="match status" value="1"/>
</dbReference>
<evidence type="ECO:0000256" key="10">
    <source>
        <dbReference type="ARBA" id="ARBA00023157"/>
    </source>
</evidence>
<feature type="transmembrane region" description="Helical" evidence="12">
    <location>
        <begin position="268"/>
        <end position="290"/>
    </location>
</feature>
<keyword evidence="9 12" id="KW-0472">Membrane</keyword>
<comment type="subcellular location">
    <subcellularLocation>
        <location evidence="1">Membrane</location>
        <topology evidence="1">Multi-pass membrane protein</topology>
    </subcellularLocation>
</comment>
<feature type="transmembrane region" description="Helical" evidence="12">
    <location>
        <begin position="241"/>
        <end position="262"/>
    </location>
</feature>
<reference evidence="13" key="1">
    <citation type="submission" date="2018-05" db="EMBL/GenBank/DDBJ databases">
        <authorList>
            <person name="Lanie J.A."/>
            <person name="Ng W.-L."/>
            <person name="Kazmierczak K.M."/>
            <person name="Andrzejewski T.M."/>
            <person name="Davidsen T.M."/>
            <person name="Wayne K.J."/>
            <person name="Tettelin H."/>
            <person name="Glass J.I."/>
            <person name="Rusch D."/>
            <person name="Podicherti R."/>
            <person name="Tsui H.-C.T."/>
            <person name="Winkler M.E."/>
        </authorList>
    </citation>
    <scope>NUCLEOTIDE SEQUENCE</scope>
</reference>